<gene>
    <name evidence="1" type="ORF">METZ01_LOCUS15974</name>
</gene>
<organism evidence="1">
    <name type="scientific">marine metagenome</name>
    <dbReference type="NCBI Taxonomy" id="408172"/>
    <lineage>
        <taxon>unclassified sequences</taxon>
        <taxon>metagenomes</taxon>
        <taxon>ecological metagenomes</taxon>
    </lineage>
</organism>
<evidence type="ECO:0000313" key="1">
    <source>
        <dbReference type="EMBL" id="SUZ63120.1"/>
    </source>
</evidence>
<reference evidence="1" key="1">
    <citation type="submission" date="2018-05" db="EMBL/GenBank/DDBJ databases">
        <authorList>
            <person name="Lanie J.A."/>
            <person name="Ng W.-L."/>
            <person name="Kazmierczak K.M."/>
            <person name="Andrzejewski T.M."/>
            <person name="Davidsen T.M."/>
            <person name="Wayne K.J."/>
            <person name="Tettelin H."/>
            <person name="Glass J.I."/>
            <person name="Rusch D."/>
            <person name="Podicherti R."/>
            <person name="Tsui H.-C.T."/>
            <person name="Winkler M.E."/>
        </authorList>
    </citation>
    <scope>NUCLEOTIDE SEQUENCE</scope>
</reference>
<proteinExistence type="predicted"/>
<name>A0A381P887_9ZZZZ</name>
<dbReference type="AlphaFoldDB" id="A0A381P887"/>
<protein>
    <submittedName>
        <fullName evidence="1">Uncharacterized protein</fullName>
    </submittedName>
</protein>
<sequence length="172" mass="19540">MKILNIFLFILLANTTYRCADDENLIDCHSAAKQMMGRWEGASNYTQPSSARGVTQQFAIDVTSVDDCMFYGISSFEDSFTTFSITGTIDKYGWVEFRETEYANNDGEYTNCHSNGSSWNNPCNRWPYIRYKPGNKFENARFRSDVFTLNGSFKMQGGWSSSVGGTYNLSKI</sequence>
<dbReference type="EMBL" id="UINC01000908">
    <property type="protein sequence ID" value="SUZ63120.1"/>
    <property type="molecule type" value="Genomic_DNA"/>
</dbReference>
<accession>A0A381P887</accession>